<dbReference type="Proteomes" id="UP000244978">
    <property type="component" value="Unassembled WGS sequence"/>
</dbReference>
<keyword evidence="6" id="KW-1003">Cell membrane</keyword>
<keyword evidence="8" id="KW-1185">Reference proteome</keyword>
<dbReference type="PANTHER" id="PTHR43701">
    <property type="entry name" value="MEMBRANE TRANSPORTER PROTEIN MJ0441-RELATED"/>
    <property type="match status" value="1"/>
</dbReference>
<name>A0A2U1SWR5_9MICO</name>
<dbReference type="InterPro" id="IPR051598">
    <property type="entry name" value="TSUP/Inactive_protease-like"/>
</dbReference>
<gene>
    <name evidence="7" type="ORF">DF220_11580</name>
</gene>
<evidence type="ECO:0000256" key="6">
    <source>
        <dbReference type="RuleBase" id="RU363041"/>
    </source>
</evidence>
<organism evidence="7 8">
    <name type="scientific">Homoserinimonas hongtaonis</name>
    <dbReference type="NCBI Taxonomy" id="2079791"/>
    <lineage>
        <taxon>Bacteria</taxon>
        <taxon>Bacillati</taxon>
        <taxon>Actinomycetota</taxon>
        <taxon>Actinomycetes</taxon>
        <taxon>Micrococcales</taxon>
        <taxon>Microbacteriaceae</taxon>
        <taxon>Homoserinimonas</taxon>
    </lineage>
</organism>
<protein>
    <recommendedName>
        <fullName evidence="6">Probable membrane transporter protein</fullName>
    </recommendedName>
</protein>
<comment type="similarity">
    <text evidence="2 6">Belongs to the 4-toluene sulfonate uptake permease (TSUP) (TC 2.A.102) family.</text>
</comment>
<reference evidence="8" key="1">
    <citation type="submission" date="2018-04" db="EMBL/GenBank/DDBJ databases">
        <authorList>
            <person name="Liu S."/>
            <person name="Wang Z."/>
            <person name="Li J."/>
        </authorList>
    </citation>
    <scope>NUCLEOTIDE SEQUENCE [LARGE SCALE GENOMIC DNA]</scope>
    <source>
        <strain evidence="8">S1194</strain>
    </source>
</reference>
<feature type="transmembrane region" description="Helical" evidence="6">
    <location>
        <begin position="246"/>
        <end position="266"/>
    </location>
</feature>
<keyword evidence="3 6" id="KW-0812">Transmembrane</keyword>
<keyword evidence="4 6" id="KW-1133">Transmembrane helix</keyword>
<evidence type="ECO:0000256" key="5">
    <source>
        <dbReference type="ARBA" id="ARBA00023136"/>
    </source>
</evidence>
<proteinExistence type="inferred from homology"/>
<evidence type="ECO:0000256" key="2">
    <source>
        <dbReference type="ARBA" id="ARBA00009142"/>
    </source>
</evidence>
<dbReference type="EMBL" id="QEEX01000002">
    <property type="protein sequence ID" value="PWB96032.1"/>
    <property type="molecule type" value="Genomic_DNA"/>
</dbReference>
<evidence type="ECO:0000313" key="8">
    <source>
        <dbReference type="Proteomes" id="UP000244978"/>
    </source>
</evidence>
<dbReference type="InterPro" id="IPR002781">
    <property type="entry name" value="TM_pro_TauE-like"/>
</dbReference>
<dbReference type="Pfam" id="PF01925">
    <property type="entry name" value="TauE"/>
    <property type="match status" value="2"/>
</dbReference>
<dbReference type="PANTHER" id="PTHR43701:SF2">
    <property type="entry name" value="MEMBRANE TRANSPORTER PROTEIN YJNA-RELATED"/>
    <property type="match status" value="1"/>
</dbReference>
<feature type="transmembrane region" description="Helical" evidence="6">
    <location>
        <begin position="141"/>
        <end position="160"/>
    </location>
</feature>
<comment type="caution">
    <text evidence="7">The sequence shown here is derived from an EMBL/GenBank/DDBJ whole genome shotgun (WGS) entry which is preliminary data.</text>
</comment>
<feature type="transmembrane region" description="Helical" evidence="6">
    <location>
        <begin position="112"/>
        <end position="134"/>
    </location>
</feature>
<dbReference type="AlphaFoldDB" id="A0A2U1SWR5"/>
<feature type="transmembrane region" description="Helical" evidence="6">
    <location>
        <begin position="272"/>
        <end position="288"/>
    </location>
</feature>
<sequence length="298" mass="31174">MRLYSHDPPRVDTTLDNWIHHTREGLSPVRRNPMAPTEPRPLRYTATLVAIGAIAGILSGLFGVGGGIIIVPALVLLLGIEQRRATGTSLLAVVPISIAAAAFYVANGAIDWRVAGLLAVGIVIGGQIGSLLLAKLPQRTLRWIFIAFMLAVAVRMLLAMPESIDGTLDMDVWRIILLPLIGVAFGVLAGLLGVGGGVFIVPALILGFGVGELDARGTSLVAIIPGGITSTISNLRRKNVLLREGLTVGLVGAAFTFAGGALAFLIPAGVGNILFGILLAVLAIRLIVSDLRATRKNR</sequence>
<feature type="transmembrane region" description="Helical" evidence="6">
    <location>
        <begin position="44"/>
        <end position="77"/>
    </location>
</feature>
<feature type="transmembrane region" description="Helical" evidence="6">
    <location>
        <begin position="89"/>
        <end position="106"/>
    </location>
</feature>
<accession>A0A2U1SWR5</accession>
<evidence type="ECO:0000256" key="4">
    <source>
        <dbReference type="ARBA" id="ARBA00022989"/>
    </source>
</evidence>
<keyword evidence="5 6" id="KW-0472">Membrane</keyword>
<feature type="transmembrane region" description="Helical" evidence="6">
    <location>
        <begin position="180"/>
        <end position="206"/>
    </location>
</feature>
<comment type="subcellular location">
    <subcellularLocation>
        <location evidence="6">Cell membrane</location>
        <topology evidence="6">Multi-pass membrane protein</topology>
    </subcellularLocation>
    <subcellularLocation>
        <location evidence="1">Membrane</location>
        <topology evidence="1">Multi-pass membrane protein</topology>
    </subcellularLocation>
</comment>
<evidence type="ECO:0000313" key="7">
    <source>
        <dbReference type="EMBL" id="PWB96032.1"/>
    </source>
</evidence>
<evidence type="ECO:0000256" key="1">
    <source>
        <dbReference type="ARBA" id="ARBA00004141"/>
    </source>
</evidence>
<evidence type="ECO:0000256" key="3">
    <source>
        <dbReference type="ARBA" id="ARBA00022692"/>
    </source>
</evidence>
<dbReference type="GO" id="GO:0005886">
    <property type="term" value="C:plasma membrane"/>
    <property type="evidence" value="ECO:0007669"/>
    <property type="project" value="UniProtKB-SubCell"/>
</dbReference>